<dbReference type="EMBL" id="FOAA01000022">
    <property type="protein sequence ID" value="SEL57829.1"/>
    <property type="molecule type" value="Genomic_DNA"/>
</dbReference>
<feature type="compositionally biased region" description="Pro residues" evidence="1">
    <location>
        <begin position="353"/>
        <end position="365"/>
    </location>
</feature>
<organism evidence="4 5">
    <name type="scientific">Ectothiorhodospira marina</name>
    <dbReference type="NCBI Taxonomy" id="1396821"/>
    <lineage>
        <taxon>Bacteria</taxon>
        <taxon>Pseudomonadati</taxon>
        <taxon>Pseudomonadota</taxon>
        <taxon>Gammaproteobacteria</taxon>
        <taxon>Chromatiales</taxon>
        <taxon>Ectothiorhodospiraceae</taxon>
        <taxon>Ectothiorhodospira</taxon>
    </lineage>
</organism>
<dbReference type="AlphaFoldDB" id="A0A1H7RCL1"/>
<feature type="compositionally biased region" description="Pro residues" evidence="1">
    <location>
        <begin position="323"/>
        <end position="345"/>
    </location>
</feature>
<dbReference type="GO" id="GO:0042834">
    <property type="term" value="F:peptidoglycan binding"/>
    <property type="evidence" value="ECO:0007669"/>
    <property type="project" value="InterPro"/>
</dbReference>
<dbReference type="Gene3D" id="3.40.50.300">
    <property type="entry name" value="P-loop containing nucleotide triphosphate hydrolases"/>
    <property type="match status" value="1"/>
</dbReference>
<accession>A0A1H7RCL1</accession>
<dbReference type="InterPro" id="IPR007730">
    <property type="entry name" value="SPOR-like_dom"/>
</dbReference>
<dbReference type="InterPro" id="IPR049945">
    <property type="entry name" value="AAA_22"/>
</dbReference>
<protein>
    <submittedName>
        <fullName evidence="4">DamX protein</fullName>
    </submittedName>
</protein>
<keyword evidence="2" id="KW-1133">Transmembrane helix</keyword>
<keyword evidence="2" id="KW-0472">Membrane</keyword>
<dbReference type="STRING" id="1396821.SAMN05444515_1226"/>
<dbReference type="InterPro" id="IPR027417">
    <property type="entry name" value="P-loop_NTPase"/>
</dbReference>
<feature type="domain" description="SPOR" evidence="3">
    <location>
        <begin position="416"/>
        <end position="494"/>
    </location>
</feature>
<dbReference type="Proteomes" id="UP000199256">
    <property type="component" value="Unassembled WGS sequence"/>
</dbReference>
<reference evidence="5" key="1">
    <citation type="submission" date="2016-10" db="EMBL/GenBank/DDBJ databases">
        <authorList>
            <person name="Varghese N."/>
            <person name="Submissions S."/>
        </authorList>
    </citation>
    <scope>NUCLEOTIDE SEQUENCE [LARGE SCALE GENOMIC DNA]</scope>
    <source>
        <strain evidence="5">DSM 241</strain>
    </source>
</reference>
<evidence type="ECO:0000256" key="2">
    <source>
        <dbReference type="SAM" id="Phobius"/>
    </source>
</evidence>
<feature type="region of interest" description="Disordered" evidence="1">
    <location>
        <begin position="307"/>
        <end position="404"/>
    </location>
</feature>
<sequence>MANDTLPADCLDQLGLRQQPFASIAGEDFLYSDPATDMPVNVTLEHLENDQNVVILKGEQGAGKSTQLLRVLAQGRENMDFCAFKARAGISLAAVEYTVRQYWKEAAPVEQEGNEPLEQFLTRLIQGGMRPVLAIDDAHLLEPDVLRQLIQTRQRIHDQCDRRFGLLLVGEPEIEERLTAVDEGLDIPEAQMTVQVRALTREQTGAYVNHRLQAAGLERTDLLDRETIEDIHRDSAGLPGRINTCAMERLRDICEGGAMTPATQGEQATAASHGGKAFWQQRWFAPAVAGIILVAALVTLLSLLGGSDDEPQPVRSQPLVLPEQPPRAPAAPEPPPASAPEPTSPPRAEVPAEPAPRPEPMPTPEPEPEPAPEPEPTPAPEPEPEPEPEPTPEPAGEPEPELGGDKRIRDAQWLRDQDPTHYTVQLLVSSSETGVQDFAQDADLPGDVAWFRMRRDGQDMYALVFGSYPGATAARSAITALPADIRRNQPFIRSFGAVQDAMAD</sequence>
<name>A0A1H7RCL1_9GAMM</name>
<evidence type="ECO:0000313" key="5">
    <source>
        <dbReference type="Proteomes" id="UP000199256"/>
    </source>
</evidence>
<dbReference type="GO" id="GO:0016887">
    <property type="term" value="F:ATP hydrolysis activity"/>
    <property type="evidence" value="ECO:0007669"/>
    <property type="project" value="InterPro"/>
</dbReference>
<dbReference type="InterPro" id="IPR036680">
    <property type="entry name" value="SPOR-like_sf"/>
</dbReference>
<dbReference type="Pfam" id="PF13401">
    <property type="entry name" value="AAA_22"/>
    <property type="match status" value="1"/>
</dbReference>
<dbReference type="Pfam" id="PF05036">
    <property type="entry name" value="SPOR"/>
    <property type="match status" value="1"/>
</dbReference>
<evidence type="ECO:0000313" key="4">
    <source>
        <dbReference type="EMBL" id="SEL57829.1"/>
    </source>
</evidence>
<dbReference type="InterPro" id="IPR052026">
    <property type="entry name" value="ExeA_AAA_ATPase_DNA-bind"/>
</dbReference>
<feature type="compositionally biased region" description="Acidic residues" evidence="1">
    <location>
        <begin position="382"/>
        <end position="402"/>
    </location>
</feature>
<dbReference type="PANTHER" id="PTHR35894">
    <property type="entry name" value="GENERAL SECRETION PATHWAY PROTEIN A-RELATED"/>
    <property type="match status" value="1"/>
</dbReference>
<evidence type="ECO:0000259" key="3">
    <source>
        <dbReference type="PROSITE" id="PS51724"/>
    </source>
</evidence>
<evidence type="ECO:0000256" key="1">
    <source>
        <dbReference type="SAM" id="MobiDB-lite"/>
    </source>
</evidence>
<keyword evidence="5" id="KW-1185">Reference proteome</keyword>
<feature type="transmembrane region" description="Helical" evidence="2">
    <location>
        <begin position="283"/>
        <end position="305"/>
    </location>
</feature>
<keyword evidence="2" id="KW-0812">Transmembrane</keyword>
<dbReference type="Gene3D" id="3.30.70.1070">
    <property type="entry name" value="Sporulation related repeat"/>
    <property type="match status" value="1"/>
</dbReference>
<dbReference type="PANTHER" id="PTHR35894:SF1">
    <property type="entry name" value="PHOSPHORIBULOKINASE _ URIDINE KINASE FAMILY"/>
    <property type="match status" value="1"/>
</dbReference>
<gene>
    <name evidence="4" type="ORF">SAMN05444515_1226</name>
</gene>
<dbReference type="PROSITE" id="PS51724">
    <property type="entry name" value="SPOR"/>
    <property type="match status" value="1"/>
</dbReference>
<dbReference type="SUPFAM" id="SSF52540">
    <property type="entry name" value="P-loop containing nucleoside triphosphate hydrolases"/>
    <property type="match status" value="1"/>
</dbReference>
<proteinExistence type="predicted"/>